<gene>
    <name evidence="2" type="ORF">ZEAMMB73_Zm00001d035897</name>
</gene>
<evidence type="ECO:0000313" key="2">
    <source>
        <dbReference type="EMBL" id="AQK79905.1"/>
    </source>
</evidence>
<feature type="region of interest" description="Disordered" evidence="1">
    <location>
        <begin position="1"/>
        <end position="28"/>
    </location>
</feature>
<dbReference type="AlphaFoldDB" id="A0A1D6LJI5"/>
<sequence>MDKLEALLRPKEGQSNPAGHKRGTNDKDITAKIKRAMDLSEDLSAKIKENQG</sequence>
<feature type="compositionally biased region" description="Basic and acidic residues" evidence="1">
    <location>
        <begin position="1"/>
        <end position="12"/>
    </location>
</feature>
<protein>
    <submittedName>
        <fullName evidence="2">Uncharacterized protein</fullName>
    </submittedName>
</protein>
<proteinExistence type="predicted"/>
<dbReference type="STRING" id="4577.A0A1D6LJI5"/>
<dbReference type="InParanoid" id="A0A1D6LJI5"/>
<dbReference type="SMR" id="A0A1D6LJI5"/>
<reference evidence="2" key="1">
    <citation type="submission" date="2015-12" db="EMBL/GenBank/DDBJ databases">
        <title>Update maize B73 reference genome by single molecule sequencing technologies.</title>
        <authorList>
            <consortium name="Maize Genome Sequencing Project"/>
            <person name="Ware D."/>
        </authorList>
    </citation>
    <scope>NUCLEOTIDE SEQUENCE</scope>
    <source>
        <tissue evidence="2">Seedling</tissue>
    </source>
</reference>
<name>A0A1D6LJI5_MAIZE</name>
<organism evidence="2">
    <name type="scientific">Zea mays</name>
    <name type="common">Maize</name>
    <dbReference type="NCBI Taxonomy" id="4577"/>
    <lineage>
        <taxon>Eukaryota</taxon>
        <taxon>Viridiplantae</taxon>
        <taxon>Streptophyta</taxon>
        <taxon>Embryophyta</taxon>
        <taxon>Tracheophyta</taxon>
        <taxon>Spermatophyta</taxon>
        <taxon>Magnoliopsida</taxon>
        <taxon>Liliopsida</taxon>
        <taxon>Poales</taxon>
        <taxon>Poaceae</taxon>
        <taxon>PACMAD clade</taxon>
        <taxon>Panicoideae</taxon>
        <taxon>Andropogonodae</taxon>
        <taxon>Andropogoneae</taxon>
        <taxon>Tripsacinae</taxon>
        <taxon>Zea</taxon>
    </lineage>
</organism>
<dbReference type="ExpressionAtlas" id="A0A1D6LJI5">
    <property type="expression patterns" value="baseline"/>
</dbReference>
<dbReference type="EMBL" id="CM000782">
    <property type="protein sequence ID" value="AQK79905.1"/>
    <property type="molecule type" value="Genomic_DNA"/>
</dbReference>
<evidence type="ECO:0000256" key="1">
    <source>
        <dbReference type="SAM" id="MobiDB-lite"/>
    </source>
</evidence>
<accession>A0A1D6LJI5</accession>